<dbReference type="InterPro" id="IPR011659">
    <property type="entry name" value="WD40"/>
</dbReference>
<gene>
    <name evidence="3" type="ORF">J3U87_25580</name>
</gene>
<sequence length="314" mass="35544">MSVLRLFMMIMGCAALVVAGESAPPQSLQIAYNVFEDPATDNYEIYVMNADGSGKRNISNWKGVDWVYLAVGDKLYFVSDRDAKHREFHLYEMRADGSGVRRMTDFLVVDSWLSSRRNGTQFVVCSAKDGKDHELYLIDASGRELKRLTDNDRYENDPVFSPDGSQIVYRSKRSGKDELWIRATDGGQERQLTFYPESDDSLADGRGFHAGPPFWVARRNQITFASKRNGNYSIFAVRPDGSREQQLTDDRADEMWHSWSPDGRWLAYDRTEDGKSWRIYLHDMKSGKARALTGDGPLALAPVIVGRTQATPGN</sequence>
<dbReference type="Gene3D" id="2.120.10.30">
    <property type="entry name" value="TolB, C-terminal domain"/>
    <property type="match status" value="3"/>
</dbReference>
<dbReference type="PANTHER" id="PTHR36842">
    <property type="entry name" value="PROTEIN TOLB HOMOLOG"/>
    <property type="match status" value="1"/>
</dbReference>
<dbReference type="AlphaFoldDB" id="A0A8A4THE7"/>
<evidence type="ECO:0000256" key="1">
    <source>
        <dbReference type="ARBA" id="ARBA00009820"/>
    </source>
</evidence>
<dbReference type="PANTHER" id="PTHR36842:SF1">
    <property type="entry name" value="PROTEIN TOLB"/>
    <property type="match status" value="1"/>
</dbReference>
<dbReference type="EMBL" id="CP071793">
    <property type="protein sequence ID" value="QTD48970.1"/>
    <property type="molecule type" value="Genomic_DNA"/>
</dbReference>
<dbReference type="Proteomes" id="UP000663929">
    <property type="component" value="Chromosome"/>
</dbReference>
<protein>
    <submittedName>
        <fullName evidence="3">PD40 domain-containing protein</fullName>
    </submittedName>
</protein>
<evidence type="ECO:0000313" key="3">
    <source>
        <dbReference type="EMBL" id="QTD48970.1"/>
    </source>
</evidence>
<dbReference type="SUPFAM" id="SSF69304">
    <property type="entry name" value="Tricorn protease N-terminal domain"/>
    <property type="match status" value="1"/>
</dbReference>
<feature type="signal peptide" evidence="2">
    <location>
        <begin position="1"/>
        <end position="19"/>
    </location>
</feature>
<organism evidence="3 4">
    <name type="scientific">Sulfidibacter corallicola</name>
    <dbReference type="NCBI Taxonomy" id="2818388"/>
    <lineage>
        <taxon>Bacteria</taxon>
        <taxon>Pseudomonadati</taxon>
        <taxon>Acidobacteriota</taxon>
        <taxon>Holophagae</taxon>
        <taxon>Acanthopleuribacterales</taxon>
        <taxon>Acanthopleuribacteraceae</taxon>
        <taxon>Sulfidibacter</taxon>
    </lineage>
</organism>
<keyword evidence="4" id="KW-1185">Reference proteome</keyword>
<dbReference type="KEGG" id="scor:J3U87_25580"/>
<evidence type="ECO:0000313" key="4">
    <source>
        <dbReference type="Proteomes" id="UP000663929"/>
    </source>
</evidence>
<proteinExistence type="inferred from homology"/>
<name>A0A8A4THE7_SULCO</name>
<dbReference type="InterPro" id="IPR011042">
    <property type="entry name" value="6-blade_b-propeller_TolB-like"/>
</dbReference>
<reference evidence="3" key="1">
    <citation type="submission" date="2021-03" db="EMBL/GenBank/DDBJ databases">
        <title>Acanthopleuribacteraceae sp. M133.</title>
        <authorList>
            <person name="Wang G."/>
        </authorList>
    </citation>
    <scope>NUCLEOTIDE SEQUENCE</scope>
    <source>
        <strain evidence="3">M133</strain>
    </source>
</reference>
<dbReference type="Pfam" id="PF07676">
    <property type="entry name" value="PD40"/>
    <property type="match status" value="2"/>
</dbReference>
<comment type="similarity">
    <text evidence="1">Belongs to the TolB family.</text>
</comment>
<evidence type="ECO:0000256" key="2">
    <source>
        <dbReference type="SAM" id="SignalP"/>
    </source>
</evidence>
<keyword evidence="2" id="KW-0732">Signal</keyword>
<accession>A0A8A4THE7</accession>
<feature type="chain" id="PRO_5035292160" evidence="2">
    <location>
        <begin position="20"/>
        <end position="314"/>
    </location>
</feature>
<dbReference type="RefSeq" id="WP_237378619.1">
    <property type="nucleotide sequence ID" value="NZ_CP071793.1"/>
</dbReference>